<comment type="caution">
    <text evidence="1">The sequence shown here is derived from an EMBL/GenBank/DDBJ whole genome shotgun (WGS) entry which is preliminary data.</text>
</comment>
<dbReference type="Proteomes" id="UP000266723">
    <property type="component" value="Unassembled WGS sequence"/>
</dbReference>
<sequence length="117" mass="13934">MRDTIFDFVEKLQQRIRIVSDSTIALRLRIATDEMQMQETRSHRKQAQLRSGRDEIEINERFEFSHHLCRLSRAEDLLVGSRIALKSADWRLKKDVRLGVWSDCREADAEGMYQIRR</sequence>
<name>A0ABQ7BYU6_BRACR</name>
<evidence type="ECO:0000313" key="1">
    <source>
        <dbReference type="EMBL" id="KAF3544467.1"/>
    </source>
</evidence>
<proteinExistence type="predicted"/>
<protein>
    <submittedName>
        <fullName evidence="1">Uncharacterized protein</fullName>
    </submittedName>
</protein>
<organism evidence="1 2">
    <name type="scientific">Brassica cretica</name>
    <name type="common">Mustard</name>
    <dbReference type="NCBI Taxonomy" id="69181"/>
    <lineage>
        <taxon>Eukaryota</taxon>
        <taxon>Viridiplantae</taxon>
        <taxon>Streptophyta</taxon>
        <taxon>Embryophyta</taxon>
        <taxon>Tracheophyta</taxon>
        <taxon>Spermatophyta</taxon>
        <taxon>Magnoliopsida</taxon>
        <taxon>eudicotyledons</taxon>
        <taxon>Gunneridae</taxon>
        <taxon>Pentapetalae</taxon>
        <taxon>rosids</taxon>
        <taxon>malvids</taxon>
        <taxon>Brassicales</taxon>
        <taxon>Brassicaceae</taxon>
        <taxon>Brassiceae</taxon>
        <taxon>Brassica</taxon>
    </lineage>
</organism>
<accession>A0ABQ7BYU6</accession>
<dbReference type="EMBL" id="QGKV02000832">
    <property type="protein sequence ID" value="KAF3544467.1"/>
    <property type="molecule type" value="Genomic_DNA"/>
</dbReference>
<gene>
    <name evidence="1" type="ORF">DY000_02004342</name>
</gene>
<evidence type="ECO:0000313" key="2">
    <source>
        <dbReference type="Proteomes" id="UP000266723"/>
    </source>
</evidence>
<keyword evidence="2" id="KW-1185">Reference proteome</keyword>
<reference evidence="1 2" key="1">
    <citation type="journal article" date="2020" name="BMC Genomics">
        <title>Intraspecific diversification of the crop wild relative Brassica cretica Lam. using demographic model selection.</title>
        <authorList>
            <person name="Kioukis A."/>
            <person name="Michalopoulou V.A."/>
            <person name="Briers L."/>
            <person name="Pirintsos S."/>
            <person name="Studholme D.J."/>
            <person name="Pavlidis P."/>
            <person name="Sarris P.F."/>
        </authorList>
    </citation>
    <scope>NUCLEOTIDE SEQUENCE [LARGE SCALE GENOMIC DNA]</scope>
    <source>
        <strain evidence="2">cv. PFS-1207/04</strain>
    </source>
</reference>